<proteinExistence type="predicted"/>
<protein>
    <submittedName>
        <fullName evidence="2">Uncharacterized protein</fullName>
    </submittedName>
</protein>
<gene>
    <name evidence="2" type="ORF">BGZ80_007202</name>
</gene>
<dbReference type="AlphaFoldDB" id="A0A9P6MFB3"/>
<keyword evidence="3" id="KW-1185">Reference proteome</keyword>
<accession>A0A9P6MFB3</accession>
<evidence type="ECO:0000313" key="2">
    <source>
        <dbReference type="EMBL" id="KAF9996622.1"/>
    </source>
</evidence>
<dbReference type="EMBL" id="JAAAID010003646">
    <property type="protein sequence ID" value="KAF9996622.1"/>
    <property type="molecule type" value="Genomic_DNA"/>
</dbReference>
<name>A0A9P6MFB3_9FUNG</name>
<dbReference type="Proteomes" id="UP000703661">
    <property type="component" value="Unassembled WGS sequence"/>
</dbReference>
<feature type="transmembrane region" description="Helical" evidence="1">
    <location>
        <begin position="73"/>
        <end position="98"/>
    </location>
</feature>
<evidence type="ECO:0000313" key="3">
    <source>
        <dbReference type="Proteomes" id="UP000703661"/>
    </source>
</evidence>
<feature type="non-terminal residue" evidence="2">
    <location>
        <position position="99"/>
    </location>
</feature>
<keyword evidence="1" id="KW-1133">Transmembrane helix</keyword>
<keyword evidence="1" id="KW-0812">Transmembrane</keyword>
<reference evidence="2" key="1">
    <citation type="journal article" date="2020" name="Fungal Divers.">
        <title>Resolving the Mortierellaceae phylogeny through synthesis of multi-gene phylogenetics and phylogenomics.</title>
        <authorList>
            <person name="Vandepol N."/>
            <person name="Liber J."/>
            <person name="Desiro A."/>
            <person name="Na H."/>
            <person name="Kennedy M."/>
            <person name="Barry K."/>
            <person name="Grigoriev I.V."/>
            <person name="Miller A.N."/>
            <person name="O'Donnell K."/>
            <person name="Stajich J.E."/>
            <person name="Bonito G."/>
        </authorList>
    </citation>
    <scope>NUCLEOTIDE SEQUENCE</scope>
    <source>
        <strain evidence="2">NRRL 2769</strain>
    </source>
</reference>
<comment type="caution">
    <text evidence="2">The sequence shown here is derived from an EMBL/GenBank/DDBJ whole genome shotgun (WGS) entry which is preliminary data.</text>
</comment>
<sequence length="99" mass="10730">MSDPATTATVMQEELCIEEKGSSHIALVHGDSELTITADHKPQLTGEKDLDIEHASATADLEEPPMLVDGPPYGWVVVFASFFTQMISMGTCNVYGVFQ</sequence>
<keyword evidence="1" id="KW-0472">Membrane</keyword>
<organism evidence="2 3">
    <name type="scientific">Entomortierella chlamydospora</name>
    <dbReference type="NCBI Taxonomy" id="101097"/>
    <lineage>
        <taxon>Eukaryota</taxon>
        <taxon>Fungi</taxon>
        <taxon>Fungi incertae sedis</taxon>
        <taxon>Mucoromycota</taxon>
        <taxon>Mortierellomycotina</taxon>
        <taxon>Mortierellomycetes</taxon>
        <taxon>Mortierellales</taxon>
        <taxon>Mortierellaceae</taxon>
        <taxon>Entomortierella</taxon>
    </lineage>
</organism>
<evidence type="ECO:0000256" key="1">
    <source>
        <dbReference type="SAM" id="Phobius"/>
    </source>
</evidence>